<dbReference type="PANTHER" id="PTHR43500">
    <property type="entry name" value="CYSTATHIONINE BETA-LYASE-RELATED"/>
    <property type="match status" value="1"/>
</dbReference>
<evidence type="ECO:0000256" key="6">
    <source>
        <dbReference type="ARBA" id="ARBA00047517"/>
    </source>
</evidence>
<dbReference type="Proteomes" id="UP000541109">
    <property type="component" value="Unassembled WGS sequence"/>
</dbReference>
<dbReference type="InterPro" id="IPR006233">
    <property type="entry name" value="Cys_b_lyase_bac"/>
</dbReference>
<dbReference type="InterPro" id="IPR015422">
    <property type="entry name" value="PyrdxlP-dep_Trfase_small"/>
</dbReference>
<gene>
    <name evidence="10" type="primary">metC</name>
    <name evidence="10" type="ORF">H2509_04720</name>
</gene>
<dbReference type="FunFam" id="3.40.640.10:FF:000046">
    <property type="entry name" value="Cystathionine gamma-lyase"/>
    <property type="match status" value="1"/>
</dbReference>
<organism evidence="10 11">
    <name type="scientific">Stappia albiluteola</name>
    <dbReference type="NCBI Taxonomy" id="2758565"/>
    <lineage>
        <taxon>Bacteria</taxon>
        <taxon>Pseudomonadati</taxon>
        <taxon>Pseudomonadota</taxon>
        <taxon>Alphaproteobacteria</taxon>
        <taxon>Hyphomicrobiales</taxon>
        <taxon>Stappiaceae</taxon>
        <taxon>Stappia</taxon>
    </lineage>
</organism>
<dbReference type="InterPro" id="IPR054542">
    <property type="entry name" value="Cys_met_metab_PP"/>
</dbReference>
<evidence type="ECO:0000256" key="3">
    <source>
        <dbReference type="ARBA" id="ARBA00022898"/>
    </source>
</evidence>
<evidence type="ECO:0000313" key="10">
    <source>
        <dbReference type="EMBL" id="MBA5776428.1"/>
    </source>
</evidence>
<dbReference type="PANTHER" id="PTHR43500:SF1">
    <property type="entry name" value="CYSTATHIONINE BETA-LYASE-RELATED"/>
    <property type="match status" value="1"/>
</dbReference>
<dbReference type="GO" id="GO:0047804">
    <property type="term" value="F:cysteine-S-conjugate beta-lyase activity"/>
    <property type="evidence" value="ECO:0007669"/>
    <property type="project" value="UniProtKB-EC"/>
</dbReference>
<dbReference type="PROSITE" id="PS00868">
    <property type="entry name" value="CYS_MET_METAB_PP"/>
    <property type="match status" value="1"/>
</dbReference>
<dbReference type="NCBIfam" id="TIGR01324">
    <property type="entry name" value="cysta_beta_ly_B"/>
    <property type="match status" value="1"/>
</dbReference>
<reference evidence="10 11" key="1">
    <citation type="submission" date="2020-07" db="EMBL/GenBank/DDBJ databases">
        <title>Stappia sp., F7233, whole genome shotgun sequencing project.</title>
        <authorList>
            <person name="Jiang S."/>
            <person name="Liu Z.W."/>
            <person name="Du Z.J."/>
        </authorList>
    </citation>
    <scope>NUCLEOTIDE SEQUENCE [LARGE SCALE GENOMIC DNA]</scope>
    <source>
        <strain evidence="10 11">F7233</strain>
    </source>
</reference>
<keyword evidence="3 8" id="KW-0663">Pyridoxal phosphate</keyword>
<comment type="pathway">
    <text evidence="5">Amino-acid biosynthesis; L-methionine biosynthesis via de novo pathway; L-homocysteine from L-cystathionine: step 1/1.</text>
</comment>
<dbReference type="EC" id="4.4.1.8" evidence="10"/>
<keyword evidence="4 10" id="KW-0456">Lyase</keyword>
<evidence type="ECO:0000256" key="8">
    <source>
        <dbReference type="PIRSR" id="PIRSR001434-2"/>
    </source>
</evidence>
<dbReference type="AlphaFoldDB" id="A0A839ABL4"/>
<dbReference type="InterPro" id="IPR015421">
    <property type="entry name" value="PyrdxlP-dep_Trfase_major"/>
</dbReference>
<comment type="caution">
    <text evidence="10">The sequence shown here is derived from an EMBL/GenBank/DDBJ whole genome shotgun (WGS) entry which is preliminary data.</text>
</comment>
<dbReference type="InterPro" id="IPR015424">
    <property type="entry name" value="PyrdxlP-dep_Trfase"/>
</dbReference>
<comment type="similarity">
    <text evidence="2 9">Belongs to the trans-sulfuration enzymes family.</text>
</comment>
<feature type="modified residue" description="N6-(pyridoxal phosphate)lysine" evidence="8">
    <location>
        <position position="209"/>
    </location>
</feature>
<comment type="cofactor">
    <cofactor evidence="1 9">
        <name>pyridoxal 5'-phosphate</name>
        <dbReference type="ChEBI" id="CHEBI:597326"/>
    </cofactor>
</comment>
<dbReference type="Gene3D" id="3.40.640.10">
    <property type="entry name" value="Type I PLP-dependent aspartate aminotransferase-like (Major domain)"/>
    <property type="match status" value="1"/>
</dbReference>
<accession>A0A839ABL4</accession>
<dbReference type="RefSeq" id="WP_182162828.1">
    <property type="nucleotide sequence ID" value="NZ_JACFXV010000043.1"/>
</dbReference>
<dbReference type="PIRSF" id="PIRSF001434">
    <property type="entry name" value="CGS"/>
    <property type="match status" value="1"/>
</dbReference>
<comment type="catalytic activity">
    <reaction evidence="7">
        <text>an S-substituted L-cysteine + H2O = a thiol + pyruvate + NH4(+)</text>
        <dbReference type="Rhea" id="RHEA:18121"/>
        <dbReference type="ChEBI" id="CHEBI:15361"/>
        <dbReference type="ChEBI" id="CHEBI:15377"/>
        <dbReference type="ChEBI" id="CHEBI:28938"/>
        <dbReference type="ChEBI" id="CHEBI:29256"/>
        <dbReference type="ChEBI" id="CHEBI:58717"/>
        <dbReference type="EC" id="4.4.1.13"/>
    </reaction>
</comment>
<dbReference type="GO" id="GO:0019346">
    <property type="term" value="P:transsulfuration"/>
    <property type="evidence" value="ECO:0007669"/>
    <property type="project" value="InterPro"/>
</dbReference>
<dbReference type="CDD" id="cd00614">
    <property type="entry name" value="CGS_like"/>
    <property type="match status" value="1"/>
</dbReference>
<dbReference type="InterPro" id="IPR000277">
    <property type="entry name" value="Cys/Met-Metab_PyrdxlP-dep_enz"/>
</dbReference>
<evidence type="ECO:0000256" key="7">
    <source>
        <dbReference type="ARBA" id="ARBA00047625"/>
    </source>
</evidence>
<protein>
    <submittedName>
        <fullName evidence="10">Cystathionine beta-lyase</fullName>
        <ecNumber evidence="10">4.4.1.8</ecNumber>
    </submittedName>
</protein>
<evidence type="ECO:0000256" key="9">
    <source>
        <dbReference type="RuleBase" id="RU362118"/>
    </source>
</evidence>
<dbReference type="Pfam" id="PF01053">
    <property type="entry name" value="Cys_Met_Meta_PP"/>
    <property type="match status" value="1"/>
</dbReference>
<dbReference type="Gene3D" id="3.90.1150.10">
    <property type="entry name" value="Aspartate Aminotransferase, domain 1"/>
    <property type="match status" value="1"/>
</dbReference>
<evidence type="ECO:0000313" key="11">
    <source>
        <dbReference type="Proteomes" id="UP000541109"/>
    </source>
</evidence>
<keyword evidence="11" id="KW-1185">Reference proteome</keyword>
<evidence type="ECO:0000256" key="1">
    <source>
        <dbReference type="ARBA" id="ARBA00001933"/>
    </source>
</evidence>
<dbReference type="GO" id="GO:0030170">
    <property type="term" value="F:pyridoxal phosphate binding"/>
    <property type="evidence" value="ECO:0007669"/>
    <property type="project" value="InterPro"/>
</dbReference>
<sequence length="392" mass="42450">MPSNKSEPALRMDTTLAHAGRHSAENHGFVNPPVIHASTVLFPDTATMLSGKQRYVYGRRGTPTTEALEEAITELEGAAGARLATSGLNAISLALLSCLSAGDHVLIVDSAYGPTRHFCETVLKRMNIEVEYYDPALRAGIAGLFKANTKAILTEAPGSLSFEMQDIPQIADIAHARGALVLMDNTWATPLYFPAISHGVDLSIQAATKYIVGHSDVMIGTVAASERAIEGLKTTHGAMGVHVGPDDVYLALRGLRTMGVRLRQHMESGLTIARWLETHPLVERVRHPALESDPGHAIWKRDFKGACGLFAFDFRKGVTIEQSHAFIDALKLFGLGYSWGGFESLVIPVRLAGMRTASALPEGGPSVRLHIGLEDVEDLRRDIEQAFDVISR</sequence>
<proteinExistence type="inferred from homology"/>
<evidence type="ECO:0000256" key="2">
    <source>
        <dbReference type="ARBA" id="ARBA00009077"/>
    </source>
</evidence>
<evidence type="ECO:0000256" key="4">
    <source>
        <dbReference type="ARBA" id="ARBA00023239"/>
    </source>
</evidence>
<name>A0A839ABL4_9HYPH</name>
<comment type="catalytic activity">
    <reaction evidence="6">
        <text>L,L-cystathionine + H2O = L-homocysteine + pyruvate + NH4(+)</text>
        <dbReference type="Rhea" id="RHEA:13965"/>
        <dbReference type="ChEBI" id="CHEBI:15361"/>
        <dbReference type="ChEBI" id="CHEBI:15377"/>
        <dbReference type="ChEBI" id="CHEBI:28938"/>
        <dbReference type="ChEBI" id="CHEBI:58161"/>
        <dbReference type="ChEBI" id="CHEBI:58199"/>
    </reaction>
</comment>
<dbReference type="EMBL" id="JACFXV010000043">
    <property type="protein sequence ID" value="MBA5776428.1"/>
    <property type="molecule type" value="Genomic_DNA"/>
</dbReference>
<dbReference type="SUPFAM" id="SSF53383">
    <property type="entry name" value="PLP-dependent transferases"/>
    <property type="match status" value="1"/>
</dbReference>
<dbReference type="GO" id="GO:0019450">
    <property type="term" value="P:L-cysteine catabolic process to pyruvate"/>
    <property type="evidence" value="ECO:0007669"/>
    <property type="project" value="TreeGrafter"/>
</dbReference>
<evidence type="ECO:0000256" key="5">
    <source>
        <dbReference type="ARBA" id="ARBA00046315"/>
    </source>
</evidence>